<keyword evidence="4" id="KW-0520">NAD</keyword>
<keyword evidence="3" id="KW-0560">Oxidoreductase</keyword>
<dbReference type="GO" id="GO:0008168">
    <property type="term" value="F:methyltransferase activity"/>
    <property type="evidence" value="ECO:0007669"/>
    <property type="project" value="InterPro"/>
</dbReference>
<dbReference type="PANTHER" id="PTHR35330">
    <property type="entry name" value="SIROHEME BIOSYNTHESIS PROTEIN MET8"/>
    <property type="match status" value="1"/>
</dbReference>
<dbReference type="InterPro" id="IPR036291">
    <property type="entry name" value="NAD(P)-bd_dom_sf"/>
</dbReference>
<dbReference type="Gene3D" id="3.40.50.720">
    <property type="entry name" value="NAD(P)-binding Rossmann-like Domain"/>
    <property type="match status" value="1"/>
</dbReference>
<dbReference type="InterPro" id="IPR014777">
    <property type="entry name" value="4pyrrole_Mease_sub1"/>
</dbReference>
<proteinExistence type="predicted"/>
<reference evidence="7 8" key="1">
    <citation type="journal article" date="2015" name="G3 (Bethesda)">
        <title>Insights into Ongoing Evolution of the Hexachlorocyclohexane Catabolic Pathway from Comparative Genomics of Ten Sphingomonadaceae Strains.</title>
        <authorList>
            <person name="Pearce S.L."/>
            <person name="Oakeshott J.G."/>
            <person name="Pandey G."/>
        </authorList>
    </citation>
    <scope>NUCLEOTIDE SEQUENCE [LARGE SCALE GENOMIC DNA]</scope>
    <source>
        <strain evidence="7 8">LL02</strain>
    </source>
</reference>
<dbReference type="EC" id="1.3.1.76" evidence="2"/>
<organism evidence="7 8">
    <name type="scientific">Novosphingobium barchaimii LL02</name>
    <dbReference type="NCBI Taxonomy" id="1114963"/>
    <lineage>
        <taxon>Bacteria</taxon>
        <taxon>Pseudomonadati</taxon>
        <taxon>Pseudomonadota</taxon>
        <taxon>Alphaproteobacteria</taxon>
        <taxon>Sphingomonadales</taxon>
        <taxon>Sphingomonadaceae</taxon>
        <taxon>Novosphingobium</taxon>
    </lineage>
</organism>
<evidence type="ECO:0000313" key="8">
    <source>
        <dbReference type="Proteomes" id="UP000052268"/>
    </source>
</evidence>
<comment type="pathway">
    <text evidence="1">Porphyrin-containing compound metabolism; siroheme biosynthesis; sirohydrochlorin from precorrin-2: step 1/1.</text>
</comment>
<comment type="catalytic activity">
    <reaction evidence="6">
        <text>precorrin-2 + NAD(+) = sirohydrochlorin + NADH + 2 H(+)</text>
        <dbReference type="Rhea" id="RHEA:15613"/>
        <dbReference type="ChEBI" id="CHEBI:15378"/>
        <dbReference type="ChEBI" id="CHEBI:57540"/>
        <dbReference type="ChEBI" id="CHEBI:57945"/>
        <dbReference type="ChEBI" id="CHEBI:58351"/>
        <dbReference type="ChEBI" id="CHEBI:58827"/>
        <dbReference type="EC" id="1.3.1.76"/>
    </reaction>
</comment>
<evidence type="ECO:0000256" key="3">
    <source>
        <dbReference type="ARBA" id="ARBA00023002"/>
    </source>
</evidence>
<evidence type="ECO:0000256" key="5">
    <source>
        <dbReference type="ARBA" id="ARBA00023244"/>
    </source>
</evidence>
<name>A0A0J7XTN4_9SPHN</name>
<dbReference type="UniPathway" id="UPA00262">
    <property type="reaction ID" value="UER00222"/>
</dbReference>
<keyword evidence="5" id="KW-0627">Porphyrin biosynthesis</keyword>
<evidence type="ECO:0000256" key="1">
    <source>
        <dbReference type="ARBA" id="ARBA00005010"/>
    </source>
</evidence>
<dbReference type="GO" id="GO:0004325">
    <property type="term" value="F:ferrochelatase activity"/>
    <property type="evidence" value="ECO:0007669"/>
    <property type="project" value="InterPro"/>
</dbReference>
<protein>
    <recommendedName>
        <fullName evidence="2">precorrin-2 dehydrogenase</fullName>
        <ecNumber evidence="2">1.3.1.76</ecNumber>
    </recommendedName>
</protein>
<dbReference type="EMBL" id="JACU01000005">
    <property type="protein sequence ID" value="KMS55181.1"/>
    <property type="molecule type" value="Genomic_DNA"/>
</dbReference>
<dbReference type="InterPro" id="IPR035996">
    <property type="entry name" value="4pyrrol_Methylase_sf"/>
</dbReference>
<dbReference type="InterPro" id="IPR006367">
    <property type="entry name" value="Sirohaem_synthase_N"/>
</dbReference>
<dbReference type="PATRIC" id="fig|1114963.3.peg.2689"/>
<dbReference type="Gene3D" id="3.30.160.110">
    <property type="entry name" value="Siroheme synthase, domain 2"/>
    <property type="match status" value="1"/>
</dbReference>
<dbReference type="OrthoDB" id="9815856at2"/>
<dbReference type="NCBIfam" id="TIGR01470">
    <property type="entry name" value="cysG_Nterm"/>
    <property type="match status" value="1"/>
</dbReference>
<dbReference type="RefSeq" id="WP_059151862.1">
    <property type="nucleotide sequence ID" value="NZ_KQ130454.1"/>
</dbReference>
<dbReference type="SUPFAM" id="SSF51735">
    <property type="entry name" value="NAD(P)-binding Rossmann-fold domains"/>
    <property type="match status" value="1"/>
</dbReference>
<dbReference type="SUPFAM" id="SSF53790">
    <property type="entry name" value="Tetrapyrrole methylase"/>
    <property type="match status" value="1"/>
</dbReference>
<dbReference type="SUPFAM" id="SSF75615">
    <property type="entry name" value="Siroheme synthase middle domains-like"/>
    <property type="match status" value="1"/>
</dbReference>
<dbReference type="GO" id="GO:0043115">
    <property type="term" value="F:precorrin-2 dehydrogenase activity"/>
    <property type="evidence" value="ECO:0007669"/>
    <property type="project" value="UniProtKB-EC"/>
</dbReference>
<keyword evidence="8" id="KW-1185">Reference proteome</keyword>
<dbReference type="Pfam" id="PF13241">
    <property type="entry name" value="NAD_binding_7"/>
    <property type="match status" value="1"/>
</dbReference>
<dbReference type="Proteomes" id="UP000052268">
    <property type="component" value="Unassembled WGS sequence"/>
</dbReference>
<evidence type="ECO:0000256" key="6">
    <source>
        <dbReference type="ARBA" id="ARBA00047561"/>
    </source>
</evidence>
<evidence type="ECO:0000256" key="4">
    <source>
        <dbReference type="ARBA" id="ARBA00023027"/>
    </source>
</evidence>
<gene>
    <name evidence="7" type="ORF">V474_19260</name>
</gene>
<evidence type="ECO:0000256" key="2">
    <source>
        <dbReference type="ARBA" id="ARBA00012400"/>
    </source>
</evidence>
<sequence length="262" mass="27136">MIETLPLFHRISGRPVVVLGEGEAAEAKRRLVERAGAIIVTDLHTGIASGARLAFIALENDEAARVAVAEARSAGMLVNATDRPALCDFTVPSILDRSPVLVAIGTGGASAGLAKQLRLRLEALLPQSLGALASGLGAARAALRQRFPEAGERRRALDAALAAGSALDPLADSSADHIDAWLAGAPAGAAGVAEIALRSGDPEDLTLREARLLGTADVIVHDSRVPTVVLDRARADAVRLESDGLSPYHRIAGLTVVLRAPF</sequence>
<evidence type="ECO:0000313" key="7">
    <source>
        <dbReference type="EMBL" id="KMS55181.1"/>
    </source>
</evidence>
<dbReference type="GO" id="GO:0019354">
    <property type="term" value="P:siroheme biosynthetic process"/>
    <property type="evidence" value="ECO:0007669"/>
    <property type="project" value="UniProtKB-UniPathway"/>
</dbReference>
<dbReference type="InterPro" id="IPR028161">
    <property type="entry name" value="Met8-like"/>
</dbReference>
<dbReference type="Gene3D" id="3.40.1010.10">
    <property type="entry name" value="Cobalt-precorrin-4 Transmethylase, Domain 1"/>
    <property type="match status" value="1"/>
</dbReference>
<dbReference type="PANTHER" id="PTHR35330:SF1">
    <property type="entry name" value="SIROHEME BIOSYNTHESIS PROTEIN MET8"/>
    <property type="match status" value="1"/>
</dbReference>
<dbReference type="AlphaFoldDB" id="A0A0J7XTN4"/>
<accession>A0A0J7XTN4</accession>
<comment type="caution">
    <text evidence="7">The sequence shown here is derived from an EMBL/GenBank/DDBJ whole genome shotgun (WGS) entry which is preliminary data.</text>
</comment>